<proteinExistence type="predicted"/>
<keyword evidence="1" id="KW-1133">Transmembrane helix</keyword>
<dbReference type="EMBL" id="BAAAFO010000001">
    <property type="protein sequence ID" value="GAA0242969.1"/>
    <property type="molecule type" value="Genomic_DNA"/>
</dbReference>
<reference evidence="3" key="1">
    <citation type="journal article" date="2019" name="Int. J. Syst. Evol. Microbiol.">
        <title>The Global Catalogue of Microorganisms (GCM) 10K type strain sequencing project: providing services to taxonomists for standard genome sequencing and annotation.</title>
        <authorList>
            <consortium name="The Broad Institute Genomics Platform"/>
            <consortium name="The Broad Institute Genome Sequencing Center for Infectious Disease"/>
            <person name="Wu L."/>
            <person name="Ma J."/>
        </authorList>
    </citation>
    <scope>NUCLEOTIDE SEQUENCE [LARGE SCALE GENOMIC DNA]</scope>
    <source>
        <strain evidence="3">JCM 16242</strain>
    </source>
</reference>
<comment type="caution">
    <text evidence="2">The sequence shown here is derived from an EMBL/GenBank/DDBJ whole genome shotgun (WGS) entry which is preliminary data.</text>
</comment>
<protein>
    <submittedName>
        <fullName evidence="2">Uncharacterized protein</fullName>
    </submittedName>
</protein>
<accession>A0ABP3DXT3</accession>
<gene>
    <name evidence="2" type="ORF">GCM10009126_05820</name>
</gene>
<name>A0ABP3DXT3_9GAMM</name>
<dbReference type="Proteomes" id="UP001500657">
    <property type="component" value="Unassembled WGS sequence"/>
</dbReference>
<evidence type="ECO:0000313" key="2">
    <source>
        <dbReference type="EMBL" id="GAA0242969.1"/>
    </source>
</evidence>
<feature type="transmembrane region" description="Helical" evidence="1">
    <location>
        <begin position="21"/>
        <end position="40"/>
    </location>
</feature>
<keyword evidence="1" id="KW-0472">Membrane</keyword>
<sequence length="113" mass="11789">MRAGTAQREANRVAWRHPTRLIGVLTVAFGIGQVACIAGAGRTRPRRAGDGACHGASPLAAAAGRWGVRDGLIPLAPIGSRLDHEPFTVVFGTPATSASKRLFHSPRLVTLSA</sequence>
<keyword evidence="1" id="KW-0812">Transmembrane</keyword>
<evidence type="ECO:0000313" key="3">
    <source>
        <dbReference type="Proteomes" id="UP001500657"/>
    </source>
</evidence>
<organism evidence="2 3">
    <name type="scientific">Rhodanobacter caeni</name>
    <dbReference type="NCBI Taxonomy" id="657654"/>
    <lineage>
        <taxon>Bacteria</taxon>
        <taxon>Pseudomonadati</taxon>
        <taxon>Pseudomonadota</taxon>
        <taxon>Gammaproteobacteria</taxon>
        <taxon>Lysobacterales</taxon>
        <taxon>Rhodanobacteraceae</taxon>
        <taxon>Rhodanobacter</taxon>
    </lineage>
</organism>
<keyword evidence="3" id="KW-1185">Reference proteome</keyword>
<evidence type="ECO:0000256" key="1">
    <source>
        <dbReference type="SAM" id="Phobius"/>
    </source>
</evidence>